<dbReference type="GeneID" id="36519547"/>
<sequence length="369" mass="40395">MLGRRTSAWATTALIVLTQITPILSLRITPGSPCEEVCHKHSSNTTGSEIACLDREFTQTEKGSTFQQCIECGLRSSFHDTPTKQSDVEWSLYNLRYAFTSCVFGTPESVNNISTQCTVSCQQLDSALEFEIADPDGDNLDTWCGSNAFADNAISQCEQCYNLTDNQNYMSNCTSLPPLPVCTAPCSTHERQLLICNESVLEALRYNCHFRTPPTESFPISPARIFSESMLPSSTTNLLAPKSGKGVNLAVVIAIPILAFVIVVCALTVCCFFFVRHRRKKARQLREERELNRFHAGWSHHHSLAQAQAQVPDGYDPAAAVGMHHPYAYGSGGVGYGKQAQVMETGVAAPGTVYAPEKEGKKEKGPVKG</sequence>
<dbReference type="EMBL" id="KZ559134">
    <property type="protein sequence ID" value="PLB38690.1"/>
    <property type="molecule type" value="Genomic_DNA"/>
</dbReference>
<name>A0A2I2FDI3_ASPCN</name>
<dbReference type="AlphaFoldDB" id="A0A2I2FDI3"/>
<keyword evidence="4" id="KW-1185">Reference proteome</keyword>
<feature type="transmembrane region" description="Helical" evidence="1">
    <location>
        <begin position="249"/>
        <end position="275"/>
    </location>
</feature>
<evidence type="ECO:0000256" key="2">
    <source>
        <dbReference type="SAM" id="SignalP"/>
    </source>
</evidence>
<protein>
    <submittedName>
        <fullName evidence="3">Uncharacterized protein</fullName>
    </submittedName>
</protein>
<gene>
    <name evidence="3" type="ORF">BDW47DRAFT_104694</name>
</gene>
<reference evidence="3 4" key="1">
    <citation type="submission" date="2017-12" db="EMBL/GenBank/DDBJ databases">
        <authorList>
            <consortium name="DOE Joint Genome Institute"/>
            <person name="Haridas S."/>
            <person name="Kjaerbolling I."/>
            <person name="Vesth T.C."/>
            <person name="Frisvad J.C."/>
            <person name="Nybo J.L."/>
            <person name="Theobald S."/>
            <person name="Kuo A."/>
            <person name="Bowyer P."/>
            <person name="Matsuda Y."/>
            <person name="Mondo S."/>
            <person name="Lyhne E.K."/>
            <person name="Kogle M.E."/>
            <person name="Clum A."/>
            <person name="Lipzen A."/>
            <person name="Salamov A."/>
            <person name="Ngan C.Y."/>
            <person name="Daum C."/>
            <person name="Chiniquy J."/>
            <person name="Barry K."/>
            <person name="LaButti K."/>
            <person name="Simmons B.A."/>
            <person name="Magnuson J.K."/>
            <person name="Mortensen U.H."/>
            <person name="Larsen T.O."/>
            <person name="Grigoriev I.V."/>
            <person name="Baker S.E."/>
            <person name="Andersen M.R."/>
            <person name="Nordberg H.P."/>
            <person name="Cantor M.N."/>
            <person name="Hua S.X."/>
        </authorList>
    </citation>
    <scope>NUCLEOTIDE SEQUENCE [LARGE SCALE GENOMIC DNA]</scope>
    <source>
        <strain evidence="3 4">CBS 102.13</strain>
    </source>
</reference>
<dbReference type="Proteomes" id="UP000234585">
    <property type="component" value="Unassembled WGS sequence"/>
</dbReference>
<organism evidence="3 4">
    <name type="scientific">Aspergillus candidus</name>
    <dbReference type="NCBI Taxonomy" id="41067"/>
    <lineage>
        <taxon>Eukaryota</taxon>
        <taxon>Fungi</taxon>
        <taxon>Dikarya</taxon>
        <taxon>Ascomycota</taxon>
        <taxon>Pezizomycotina</taxon>
        <taxon>Eurotiomycetes</taxon>
        <taxon>Eurotiomycetidae</taxon>
        <taxon>Eurotiales</taxon>
        <taxon>Aspergillaceae</taxon>
        <taxon>Aspergillus</taxon>
        <taxon>Aspergillus subgen. Circumdati</taxon>
    </lineage>
</organism>
<evidence type="ECO:0000313" key="4">
    <source>
        <dbReference type="Proteomes" id="UP000234585"/>
    </source>
</evidence>
<dbReference type="RefSeq" id="XP_024672702.1">
    <property type="nucleotide sequence ID" value="XM_024812387.1"/>
</dbReference>
<feature type="chain" id="PRO_5014140674" evidence="2">
    <location>
        <begin position="26"/>
        <end position="369"/>
    </location>
</feature>
<evidence type="ECO:0000313" key="3">
    <source>
        <dbReference type="EMBL" id="PLB38690.1"/>
    </source>
</evidence>
<keyword evidence="1" id="KW-1133">Transmembrane helix</keyword>
<evidence type="ECO:0000256" key="1">
    <source>
        <dbReference type="SAM" id="Phobius"/>
    </source>
</evidence>
<dbReference type="OrthoDB" id="5426678at2759"/>
<keyword evidence="1" id="KW-0812">Transmembrane</keyword>
<accession>A0A2I2FDI3</accession>
<proteinExistence type="predicted"/>
<keyword evidence="2" id="KW-0732">Signal</keyword>
<keyword evidence="1" id="KW-0472">Membrane</keyword>
<feature type="signal peptide" evidence="2">
    <location>
        <begin position="1"/>
        <end position="25"/>
    </location>
</feature>